<dbReference type="Pfam" id="PF05960">
    <property type="entry name" value="DUF885"/>
    <property type="match status" value="1"/>
</dbReference>
<gene>
    <name evidence="2" type="ORF">OTI717_LOCUS25107</name>
    <name evidence="1" type="ORF">RFH988_LOCUS18899</name>
</gene>
<reference evidence="1" key="1">
    <citation type="submission" date="2021-02" db="EMBL/GenBank/DDBJ databases">
        <authorList>
            <person name="Nowell W R."/>
        </authorList>
    </citation>
    <scope>NUCLEOTIDE SEQUENCE</scope>
</reference>
<dbReference type="Proteomes" id="UP000663823">
    <property type="component" value="Unassembled WGS sequence"/>
</dbReference>
<organism evidence="1 3">
    <name type="scientific">Rotaria sordida</name>
    <dbReference type="NCBI Taxonomy" id="392033"/>
    <lineage>
        <taxon>Eukaryota</taxon>
        <taxon>Metazoa</taxon>
        <taxon>Spiralia</taxon>
        <taxon>Gnathifera</taxon>
        <taxon>Rotifera</taxon>
        <taxon>Eurotatoria</taxon>
        <taxon>Bdelloidea</taxon>
        <taxon>Philodinida</taxon>
        <taxon>Philodinidae</taxon>
        <taxon>Rotaria</taxon>
    </lineage>
</organism>
<evidence type="ECO:0000313" key="3">
    <source>
        <dbReference type="Proteomes" id="UP000663882"/>
    </source>
</evidence>
<evidence type="ECO:0000313" key="2">
    <source>
        <dbReference type="EMBL" id="CAF3926429.1"/>
    </source>
</evidence>
<protein>
    <recommendedName>
        <fullName evidence="4">DUF885 domain-containing protein</fullName>
    </recommendedName>
</protein>
<proteinExistence type="predicted"/>
<dbReference type="PANTHER" id="PTHR33361">
    <property type="entry name" value="GLR0591 PROTEIN"/>
    <property type="match status" value="1"/>
</dbReference>
<evidence type="ECO:0008006" key="4">
    <source>
        <dbReference type="Google" id="ProtNLM"/>
    </source>
</evidence>
<dbReference type="OrthoDB" id="5959877at2759"/>
<name>A0A814NIT3_9BILA</name>
<dbReference type="AlphaFoldDB" id="A0A814NIT3"/>
<dbReference type="Proteomes" id="UP000663882">
    <property type="component" value="Unassembled WGS sequence"/>
</dbReference>
<evidence type="ECO:0000313" key="1">
    <source>
        <dbReference type="EMBL" id="CAF1092850.1"/>
    </source>
</evidence>
<dbReference type="EMBL" id="CAJOAX010004901">
    <property type="protein sequence ID" value="CAF3926429.1"/>
    <property type="molecule type" value="Genomic_DNA"/>
</dbReference>
<dbReference type="PANTHER" id="PTHR33361:SF2">
    <property type="entry name" value="DUF885 DOMAIN-CONTAINING PROTEIN"/>
    <property type="match status" value="1"/>
</dbReference>
<comment type="caution">
    <text evidence="1">The sequence shown here is derived from an EMBL/GenBank/DDBJ whole genome shotgun (WGS) entry which is preliminary data.</text>
</comment>
<accession>A0A814NIT3</accession>
<dbReference type="InterPro" id="IPR010281">
    <property type="entry name" value="DUF885"/>
</dbReference>
<dbReference type="EMBL" id="CAJNOO010001084">
    <property type="protein sequence ID" value="CAF1092850.1"/>
    <property type="molecule type" value="Genomic_DNA"/>
</dbReference>
<sequence length="515" mass="61363">MDKHIINVFNLESNVNHITPLDLFKIYRNFDAYITALQDYASQHELTEVEKFYFNIETDPRRKFFYGISQTYFNNYFLSIYFILSNPVLITKPTFTNLYREKHLLSEITDHIINLYETMDSKSSRFFNKILLDKFISSLDFNSLPDDSTGLEYKTYFSLFTQETIRLKMYLIELIKDPKWLEHPEQGLSEYDPQFYQFIFEYHTGLKLNSLNDFIQIKKWAQKHLDQLMKEVNQTCNRLLTNDQDKQKSIYDKMILVGNDQSQHWSSKQEMIDAFELCISKYRRIFIAQNQFKEFDPPGLIVFDNPLLAGGYYHKGNFYLNICHWANGNFKYEVENLTLHETIPGHHLQIDISHHSPNQNYLTALNYEPCNGFAEGWALFAEHLGDSMFDDPWIYFGYLQSNILRTFRIIAEILLHVEGQTPKQVIELAKQYLTTSEASITSEIYRYRTMPGQACSYKIGLEVFKRIIKEKFHVVDIKDYMRSDLQDWYKQLLWQTERSLDILLRENEVTWTFDE</sequence>